<feature type="compositionally biased region" description="Low complexity" evidence="1">
    <location>
        <begin position="624"/>
        <end position="638"/>
    </location>
</feature>
<feature type="compositionally biased region" description="Acidic residues" evidence="1">
    <location>
        <begin position="672"/>
        <end position="685"/>
    </location>
</feature>
<dbReference type="GO" id="GO:0008270">
    <property type="term" value="F:zinc ion binding"/>
    <property type="evidence" value="ECO:0007669"/>
    <property type="project" value="InterPro"/>
</dbReference>
<feature type="compositionally biased region" description="Basic residues" evidence="1">
    <location>
        <begin position="383"/>
        <end position="397"/>
    </location>
</feature>
<proteinExistence type="predicted"/>
<name>A0A5D3B7M0_9TREE</name>
<feature type="region of interest" description="Disordered" evidence="1">
    <location>
        <begin position="338"/>
        <end position="419"/>
    </location>
</feature>
<keyword evidence="4" id="KW-1185">Reference proteome</keyword>
<gene>
    <name evidence="3" type="ORF">B9479_000437</name>
</gene>
<dbReference type="GO" id="GO:0000981">
    <property type="term" value="F:DNA-binding transcription factor activity, RNA polymerase II-specific"/>
    <property type="evidence" value="ECO:0007669"/>
    <property type="project" value="InterPro"/>
</dbReference>
<evidence type="ECO:0000259" key="2">
    <source>
        <dbReference type="PROSITE" id="PS50048"/>
    </source>
</evidence>
<feature type="compositionally biased region" description="Acidic residues" evidence="1">
    <location>
        <begin position="645"/>
        <end position="663"/>
    </location>
</feature>
<feature type="compositionally biased region" description="Basic and acidic residues" evidence="1">
    <location>
        <begin position="489"/>
        <end position="501"/>
    </location>
</feature>
<dbReference type="PROSITE" id="PS50048">
    <property type="entry name" value="ZN2_CY6_FUNGAL_2"/>
    <property type="match status" value="1"/>
</dbReference>
<feature type="domain" description="Zn(2)-C6 fungal-type" evidence="2">
    <location>
        <begin position="431"/>
        <end position="466"/>
    </location>
</feature>
<protein>
    <recommendedName>
        <fullName evidence="2">Zn(2)-C6 fungal-type domain-containing protein</fullName>
    </recommendedName>
</protein>
<accession>A0A5D3B7M0</accession>
<evidence type="ECO:0000313" key="4">
    <source>
        <dbReference type="Proteomes" id="UP000322245"/>
    </source>
</evidence>
<dbReference type="SUPFAM" id="SSF57701">
    <property type="entry name" value="Zn2/Cys6 DNA-binding domain"/>
    <property type="match status" value="1"/>
</dbReference>
<dbReference type="AlphaFoldDB" id="A0A5D3B7M0"/>
<feature type="region of interest" description="Disordered" evidence="1">
    <location>
        <begin position="467"/>
        <end position="685"/>
    </location>
</feature>
<dbReference type="InterPro" id="IPR036864">
    <property type="entry name" value="Zn2-C6_fun-type_DNA-bd_sf"/>
</dbReference>
<reference evidence="3 4" key="1">
    <citation type="submission" date="2017-05" db="EMBL/GenBank/DDBJ databases">
        <title>The Genome Sequence of Tsuchiyaea wingfieldii DSM 27421.</title>
        <authorList>
            <person name="Cuomo C."/>
            <person name="Passer A."/>
            <person name="Billmyre B."/>
            <person name="Heitman J."/>
        </authorList>
    </citation>
    <scope>NUCLEOTIDE SEQUENCE [LARGE SCALE GENOMIC DNA]</scope>
    <source>
        <strain evidence="3 4">DSM 27421</strain>
    </source>
</reference>
<evidence type="ECO:0000256" key="1">
    <source>
        <dbReference type="SAM" id="MobiDB-lite"/>
    </source>
</evidence>
<comment type="caution">
    <text evidence="3">The sequence shown here is derived from an EMBL/GenBank/DDBJ whole genome shotgun (WGS) entry which is preliminary data.</text>
</comment>
<dbReference type="EMBL" id="NIDF01000002">
    <property type="protein sequence ID" value="TYJ58998.1"/>
    <property type="molecule type" value="Genomic_DNA"/>
</dbReference>
<dbReference type="InterPro" id="IPR001138">
    <property type="entry name" value="Zn2Cys6_DnaBD"/>
</dbReference>
<organism evidence="3 4">
    <name type="scientific">Cryptococcus floricola</name>
    <dbReference type="NCBI Taxonomy" id="2591691"/>
    <lineage>
        <taxon>Eukaryota</taxon>
        <taxon>Fungi</taxon>
        <taxon>Dikarya</taxon>
        <taxon>Basidiomycota</taxon>
        <taxon>Agaricomycotina</taxon>
        <taxon>Tremellomycetes</taxon>
        <taxon>Tremellales</taxon>
        <taxon>Cryptococcaceae</taxon>
        <taxon>Cryptococcus</taxon>
    </lineage>
</organism>
<dbReference type="Gene3D" id="4.10.240.10">
    <property type="entry name" value="Zn(2)-C6 fungal-type DNA-binding domain"/>
    <property type="match status" value="1"/>
</dbReference>
<dbReference type="CDD" id="cd00067">
    <property type="entry name" value="GAL4"/>
    <property type="match status" value="1"/>
</dbReference>
<feature type="compositionally biased region" description="Basic and acidic residues" evidence="1">
    <location>
        <begin position="398"/>
        <end position="407"/>
    </location>
</feature>
<feature type="compositionally biased region" description="Low complexity" evidence="1">
    <location>
        <begin position="358"/>
        <end position="369"/>
    </location>
</feature>
<sequence length="685" mass="73441">MDMLNGMSNPADSYVSLLAQQNANADNTVDDSSNYEEFLHEFLENNPTRLLNVIDNEASFFASLNVVPTTGEMRVAAESAHLDAPPALSLNPQALYNGAVPAAATTDGEWVANAHSEFAPAVETASGNGFAANGFPDNGAGIDPRFLQVTPQAATFATISANASQPTISANASQPTISPSLTHGQQLNTQSWGPMPVFEASPAQNFGFPTSDEQAQQAFLASGGIDNPAFQAMLQMPVTALEPAVSAVPAVQPTQPTVTYPVEPTQPADAYPVEPTQSQNSGTLNSSPVVDQATFLRMILAGTDDILKLNVMASLVAQGNLSPEVVGLIKAHFEASNNTTTASTRAPSSVPETPPVWSSASSSQHQSLSPLEIIQTPIATPPKPKKAPPKSSSKRRRDSSDEGEKRPSPASHSLPEKEGKVIVQAQRTWSACLTCQRRKHRCVKLDADDRTESCTRCYQKGIPCTMPSKPRIHPSEQTAEARAAYRARKQAENAAKAERVAAGEPVTAPKKRKNKKFMTVYKTIRRKVSDSSEGSSGKGKSREVEGANYTPESHPTSDDFADFSSLPNTTPDSYCPTTEYTSSSPIPDLPDMPRTEEEQNADLDDLLAACANSRGDLDERGYYPGEAEAGPSSSSGSAIAYYDSDPVEEQYSTEDSSPIEDSGENWKTWLGVEDDEDESDDEYRL</sequence>
<evidence type="ECO:0000313" key="3">
    <source>
        <dbReference type="EMBL" id="TYJ58998.1"/>
    </source>
</evidence>
<dbReference type="Proteomes" id="UP000322245">
    <property type="component" value="Unassembled WGS sequence"/>
</dbReference>
<feature type="compositionally biased region" description="Polar residues" evidence="1">
    <location>
        <begin position="565"/>
        <end position="585"/>
    </location>
</feature>